<name>A0A089YLR3_9PSED</name>
<dbReference type="HOGENOM" id="CLU_017952_2_0_6"/>
<gene>
    <name evidence="4" type="ORF">LT40_07935</name>
</gene>
<reference evidence="4 5" key="1">
    <citation type="journal article" date="2015" name="J. Biotechnol.">
        <title>Complete genome sequence of Pseudomonas rhizosphaerae IH5T (=DSM 16299T), a phosphate-solubilizing rhizobacterium for bacterial biofertilizer.</title>
        <authorList>
            <person name="Kwak Y."/>
            <person name="Jung B.K."/>
            <person name="Shin J.H."/>
        </authorList>
    </citation>
    <scope>NUCLEOTIDE SEQUENCE [LARGE SCALE GENOMIC DNA]</scope>
    <source>
        <strain evidence="4">DSM 16299</strain>
    </source>
</reference>
<evidence type="ECO:0000256" key="1">
    <source>
        <dbReference type="RuleBase" id="RU004003"/>
    </source>
</evidence>
<evidence type="ECO:0000313" key="4">
    <source>
        <dbReference type="EMBL" id="AIS17333.1"/>
    </source>
</evidence>
<accession>A0A089YLR3</accession>
<dbReference type="KEGG" id="prh:LT40_07935"/>
<evidence type="ECO:0000259" key="2">
    <source>
        <dbReference type="Pfam" id="PF00263"/>
    </source>
</evidence>
<keyword evidence="5" id="KW-1185">Reference proteome</keyword>
<sequence length="431" mass="45289">MRAGACLALVLAGQAQGMTFDPADSTTVQLSVGEGRILRFAAPVESVFIADNAIADIRIVSPGVAYVFGKTDGQTNLLALDARQVSQGAVRVSVSPAIGAALQQHNSDNQVQVHSQGKRLLASGTVADLDSAIELNALLVSSAPPGVPPINAATYPGSPQVNIRVRFAEVSREQLLRYGVNWNALINSGSFSFGLITGGPLASSAVAGATNLLSAGFNSSSASVDVLLDALQSNGFLEILAEPNITALSGQTASFLAGGEIPVPVPVGNQLIGIDYKSFGVSLQFTPTLLPNKRIGLQVRPEVSSLSTTSQVQISGFSVPSFQVRRADTRVEVGSGQTFAIAGLFQRSSSQDIDKLPLLGDVPVLGNLFRSKRFQRSETELVILITPYIVEPVADRSLATPLDPARDNPAWRLANGNVALTAHREFGFYVD</sequence>
<dbReference type="Pfam" id="PF13629">
    <property type="entry name" value="T2SS-T3SS_pil_N"/>
    <property type="match status" value="1"/>
</dbReference>
<dbReference type="InterPro" id="IPR001775">
    <property type="entry name" value="GspD/PilQ"/>
</dbReference>
<evidence type="ECO:0000313" key="5">
    <source>
        <dbReference type="Proteomes" id="UP000029499"/>
    </source>
</evidence>
<dbReference type="InterPro" id="IPR004846">
    <property type="entry name" value="T2SS/T3SS_dom"/>
</dbReference>
<dbReference type="EMBL" id="CP009533">
    <property type="protein sequence ID" value="AIS17333.1"/>
    <property type="molecule type" value="Genomic_DNA"/>
</dbReference>
<dbReference type="PANTHER" id="PTHR30332:SF17">
    <property type="entry name" value="TYPE IV PILIATION SYSTEM PROTEIN DR_0774-RELATED"/>
    <property type="match status" value="1"/>
</dbReference>
<organism evidence="4 5">
    <name type="scientific">Pseudomonas rhizosphaerae</name>
    <dbReference type="NCBI Taxonomy" id="216142"/>
    <lineage>
        <taxon>Bacteria</taxon>
        <taxon>Pseudomonadati</taxon>
        <taxon>Pseudomonadota</taxon>
        <taxon>Gammaproteobacteria</taxon>
        <taxon>Pseudomonadales</taxon>
        <taxon>Pseudomonadaceae</taxon>
        <taxon>Pseudomonas</taxon>
    </lineage>
</organism>
<feature type="domain" description="Type II/III secretion system secretin-like" evidence="2">
    <location>
        <begin position="230"/>
        <end position="391"/>
    </location>
</feature>
<comment type="similarity">
    <text evidence="1">Belongs to the bacterial secretin family.</text>
</comment>
<dbReference type="Proteomes" id="UP000029499">
    <property type="component" value="Chromosome"/>
</dbReference>
<dbReference type="OrthoDB" id="9775455at2"/>
<protein>
    <submittedName>
        <fullName evidence="4">Type II and III secretion system protein RhcC2</fullName>
    </submittedName>
</protein>
<evidence type="ECO:0000259" key="3">
    <source>
        <dbReference type="Pfam" id="PF13629"/>
    </source>
</evidence>
<dbReference type="STRING" id="216142.LT40_07935"/>
<dbReference type="eggNOG" id="COG4964">
    <property type="taxonomic scope" value="Bacteria"/>
</dbReference>
<feature type="domain" description="Pilus formation protein N-terminal" evidence="3">
    <location>
        <begin position="25"/>
        <end position="93"/>
    </location>
</feature>
<dbReference type="PANTHER" id="PTHR30332">
    <property type="entry name" value="PROBABLE GENERAL SECRETION PATHWAY PROTEIN D"/>
    <property type="match status" value="1"/>
</dbReference>
<dbReference type="GO" id="GO:0015627">
    <property type="term" value="C:type II protein secretion system complex"/>
    <property type="evidence" value="ECO:0007669"/>
    <property type="project" value="TreeGrafter"/>
</dbReference>
<dbReference type="RefSeq" id="WP_043193450.1">
    <property type="nucleotide sequence ID" value="NZ_CP009533.1"/>
</dbReference>
<dbReference type="InterPro" id="IPR050810">
    <property type="entry name" value="Bact_Secretion_Sys_Channel"/>
</dbReference>
<proteinExistence type="inferred from homology"/>
<dbReference type="AlphaFoldDB" id="A0A089YLR3"/>
<dbReference type="Pfam" id="PF00263">
    <property type="entry name" value="Secretin"/>
    <property type="match status" value="1"/>
</dbReference>
<dbReference type="GO" id="GO:0009306">
    <property type="term" value="P:protein secretion"/>
    <property type="evidence" value="ECO:0007669"/>
    <property type="project" value="InterPro"/>
</dbReference>
<dbReference type="PRINTS" id="PR00811">
    <property type="entry name" value="BCTERIALGSPD"/>
</dbReference>
<dbReference type="InterPro" id="IPR032789">
    <property type="entry name" value="T2SS-T3SS_pil_N"/>
</dbReference>